<evidence type="ECO:0000313" key="3">
    <source>
        <dbReference type="Proteomes" id="UP000242715"/>
    </source>
</evidence>
<reference evidence="3" key="1">
    <citation type="journal article" date="2017" name="Front. Plant Sci.">
        <title>Climate Clever Clovers: New Paradigm to Reduce the Environmental Footprint of Ruminants by Breeding Low Methanogenic Forages Utilizing Haplotype Variation.</title>
        <authorList>
            <person name="Kaur P."/>
            <person name="Appels R."/>
            <person name="Bayer P.E."/>
            <person name="Keeble-Gagnere G."/>
            <person name="Wang J."/>
            <person name="Hirakawa H."/>
            <person name="Shirasawa K."/>
            <person name="Vercoe P."/>
            <person name="Stefanova K."/>
            <person name="Durmic Z."/>
            <person name="Nichols P."/>
            <person name="Revell C."/>
            <person name="Isobe S.N."/>
            <person name="Edwards D."/>
            <person name="Erskine W."/>
        </authorList>
    </citation>
    <scope>NUCLEOTIDE SEQUENCE [LARGE SCALE GENOMIC DNA]</scope>
    <source>
        <strain evidence="3">cv. Daliak</strain>
    </source>
</reference>
<organism evidence="2 3">
    <name type="scientific">Trifolium subterraneum</name>
    <name type="common">Subterranean clover</name>
    <dbReference type="NCBI Taxonomy" id="3900"/>
    <lineage>
        <taxon>Eukaryota</taxon>
        <taxon>Viridiplantae</taxon>
        <taxon>Streptophyta</taxon>
        <taxon>Embryophyta</taxon>
        <taxon>Tracheophyta</taxon>
        <taxon>Spermatophyta</taxon>
        <taxon>Magnoliopsida</taxon>
        <taxon>eudicotyledons</taxon>
        <taxon>Gunneridae</taxon>
        <taxon>Pentapetalae</taxon>
        <taxon>rosids</taxon>
        <taxon>fabids</taxon>
        <taxon>Fabales</taxon>
        <taxon>Fabaceae</taxon>
        <taxon>Papilionoideae</taxon>
        <taxon>50 kb inversion clade</taxon>
        <taxon>NPAAA clade</taxon>
        <taxon>Hologalegina</taxon>
        <taxon>IRL clade</taxon>
        <taxon>Trifolieae</taxon>
        <taxon>Trifolium</taxon>
    </lineage>
</organism>
<sequence>MEEVQTRDGFRNGAVFHLHKQRSFSVDSLRESRLDRKRQQPRLLVAEGKDRRPQRMEDRRRQEEARWLGDAGQFQKRTGEKMGSHGDTSFDRYDSLVGRRTQPSMLGEKKDFSDPGDAEGGSGKGDPSKELRVGDVVVKLGMHKVTKENTKHQKEEGATRVVDNFVASIADGLEFEVENGMRVNDLVSDAHVETDVRNVKEAMVMPNQSDKAVVSSSDLLLECDPPSLGTDGYQSSSEIQGCSSFLPPMEEVTRPTGSLRQDVFPMAPSTVKRTSSCPPGGNHSVVSGPWSLDWLQDLNQGDAGMLFSAQKRSFRRVGVMKGRGRWAKRLLQRKEWEEFSGIRSPDFKK</sequence>
<name>A0A2Z6MY02_TRISU</name>
<feature type="compositionally biased region" description="Basic and acidic residues" evidence="1">
    <location>
        <begin position="28"/>
        <end position="38"/>
    </location>
</feature>
<feature type="compositionally biased region" description="Basic and acidic residues" evidence="1">
    <location>
        <begin position="47"/>
        <end position="67"/>
    </location>
</feature>
<keyword evidence="3" id="KW-1185">Reference proteome</keyword>
<dbReference type="EMBL" id="DF973236">
    <property type="protein sequence ID" value="GAU21717.1"/>
    <property type="molecule type" value="Genomic_DNA"/>
</dbReference>
<evidence type="ECO:0008006" key="4">
    <source>
        <dbReference type="Google" id="ProtNLM"/>
    </source>
</evidence>
<dbReference type="Proteomes" id="UP000242715">
    <property type="component" value="Unassembled WGS sequence"/>
</dbReference>
<protein>
    <recommendedName>
        <fullName evidence="4">DUF4283 domain-containing protein</fullName>
    </recommendedName>
</protein>
<proteinExistence type="predicted"/>
<feature type="region of interest" description="Disordered" evidence="1">
    <location>
        <begin position="26"/>
        <end position="131"/>
    </location>
</feature>
<accession>A0A2Z6MY02</accession>
<dbReference type="AlphaFoldDB" id="A0A2Z6MY02"/>
<evidence type="ECO:0000256" key="1">
    <source>
        <dbReference type="SAM" id="MobiDB-lite"/>
    </source>
</evidence>
<evidence type="ECO:0000313" key="2">
    <source>
        <dbReference type="EMBL" id="GAU21717.1"/>
    </source>
</evidence>
<gene>
    <name evidence="2" type="ORF">TSUD_180610</name>
</gene>
<feature type="compositionally biased region" description="Basic and acidic residues" evidence="1">
    <location>
        <begin position="77"/>
        <end position="94"/>
    </location>
</feature>